<name>A0A7W2FBB6_9BURK</name>
<gene>
    <name evidence="2" type="ORF">H3H39_16085</name>
</gene>
<accession>A0A7W2FBB6</accession>
<proteinExistence type="predicted"/>
<evidence type="ECO:0000256" key="1">
    <source>
        <dbReference type="SAM" id="Phobius"/>
    </source>
</evidence>
<dbReference type="Proteomes" id="UP000573499">
    <property type="component" value="Unassembled WGS sequence"/>
</dbReference>
<evidence type="ECO:0000313" key="3">
    <source>
        <dbReference type="Proteomes" id="UP000573499"/>
    </source>
</evidence>
<evidence type="ECO:0000313" key="2">
    <source>
        <dbReference type="EMBL" id="MBA5688566.1"/>
    </source>
</evidence>
<dbReference type="InterPro" id="IPR038573">
    <property type="entry name" value="BrnT_sf"/>
</dbReference>
<dbReference type="Gene3D" id="3.10.450.530">
    <property type="entry name" value="Ribonuclease toxin, BrnT, of type II toxin-antitoxin system"/>
    <property type="match status" value="1"/>
</dbReference>
<keyword evidence="3" id="KW-1185">Reference proteome</keyword>
<keyword evidence="1" id="KW-1133">Transmembrane helix</keyword>
<dbReference type="Pfam" id="PF04365">
    <property type="entry name" value="BrnT_toxin"/>
    <property type="match status" value="1"/>
</dbReference>
<feature type="transmembrane region" description="Helical" evidence="1">
    <location>
        <begin position="46"/>
        <end position="63"/>
    </location>
</feature>
<reference evidence="2 3" key="1">
    <citation type="submission" date="2020-07" db="EMBL/GenBank/DDBJ databases">
        <title>Novel species isolated from subtropical streams in China.</title>
        <authorList>
            <person name="Lu H."/>
        </authorList>
    </citation>
    <scope>NUCLEOTIDE SEQUENCE [LARGE SCALE GENOMIC DNA]</scope>
    <source>
        <strain evidence="2 3">LX47W</strain>
    </source>
</reference>
<organism evidence="2 3">
    <name type="scientific">Rugamonas apoptosis</name>
    <dbReference type="NCBI Taxonomy" id="2758570"/>
    <lineage>
        <taxon>Bacteria</taxon>
        <taxon>Pseudomonadati</taxon>
        <taxon>Pseudomonadota</taxon>
        <taxon>Betaproteobacteria</taxon>
        <taxon>Burkholderiales</taxon>
        <taxon>Oxalobacteraceae</taxon>
        <taxon>Telluria group</taxon>
        <taxon>Rugamonas</taxon>
    </lineage>
</organism>
<keyword evidence="1" id="KW-0472">Membrane</keyword>
<dbReference type="InterPro" id="IPR007460">
    <property type="entry name" value="BrnT_toxin"/>
</dbReference>
<keyword evidence="1" id="KW-0812">Transmembrane</keyword>
<dbReference type="AlphaFoldDB" id="A0A7W2FBB6"/>
<sequence length="90" mass="10476">MLFEWDELKNLRNVQKHGISFEDAARIFEQPALTYFDRGGPYGEDRYIAIGFVGGTLATVVFVQRGEQLTRIISARKATRQEERQYERGY</sequence>
<dbReference type="EMBL" id="JACEZU010000007">
    <property type="protein sequence ID" value="MBA5688566.1"/>
    <property type="molecule type" value="Genomic_DNA"/>
</dbReference>
<dbReference type="RefSeq" id="WP_182154391.1">
    <property type="nucleotide sequence ID" value="NZ_JACEZU010000007.1"/>
</dbReference>
<comment type="caution">
    <text evidence="2">The sequence shown here is derived from an EMBL/GenBank/DDBJ whole genome shotgun (WGS) entry which is preliminary data.</text>
</comment>
<protein>
    <submittedName>
        <fullName evidence="2">BrnT family toxin</fullName>
    </submittedName>
</protein>